<evidence type="ECO:0000313" key="2">
    <source>
        <dbReference type="EMBL" id="GIX80368.1"/>
    </source>
</evidence>
<comment type="caution">
    <text evidence="2">The sequence shown here is derived from an EMBL/GenBank/DDBJ whole genome shotgun (WGS) entry which is preliminary data.</text>
</comment>
<accession>A0AAV4N6M9</accession>
<gene>
    <name evidence="2" type="ORF">CEXT_730101</name>
</gene>
<feature type="region of interest" description="Disordered" evidence="1">
    <location>
        <begin position="65"/>
        <end position="99"/>
    </location>
</feature>
<feature type="compositionally biased region" description="Polar residues" evidence="1">
    <location>
        <begin position="25"/>
        <end position="37"/>
    </location>
</feature>
<dbReference type="EMBL" id="BPLR01020589">
    <property type="protein sequence ID" value="GIX80368.1"/>
    <property type="molecule type" value="Genomic_DNA"/>
</dbReference>
<feature type="compositionally biased region" description="Basic and acidic residues" evidence="1">
    <location>
        <begin position="1"/>
        <end position="21"/>
    </location>
</feature>
<reference evidence="2 3" key="1">
    <citation type="submission" date="2021-06" db="EMBL/GenBank/DDBJ databases">
        <title>Caerostris extrusa draft genome.</title>
        <authorList>
            <person name="Kono N."/>
            <person name="Arakawa K."/>
        </authorList>
    </citation>
    <scope>NUCLEOTIDE SEQUENCE [LARGE SCALE GENOMIC DNA]</scope>
</reference>
<proteinExistence type="predicted"/>
<keyword evidence="3" id="KW-1185">Reference proteome</keyword>
<dbReference type="AlphaFoldDB" id="A0AAV4N6M9"/>
<protein>
    <submittedName>
        <fullName evidence="2">Uncharacterized protein</fullName>
    </submittedName>
</protein>
<evidence type="ECO:0000313" key="3">
    <source>
        <dbReference type="Proteomes" id="UP001054945"/>
    </source>
</evidence>
<name>A0AAV4N6M9_CAEEX</name>
<dbReference type="Proteomes" id="UP001054945">
    <property type="component" value="Unassembled WGS sequence"/>
</dbReference>
<sequence>MYNLHKEETNFHHQSGTEKKPGLIFQNQPSPSPSRQTEPYYFPCHRTFPFKLLILSTRNRTLINEGEASFRHQKSLRNPSFSRKSSKKTTKAGLNRAKF</sequence>
<organism evidence="2 3">
    <name type="scientific">Caerostris extrusa</name>
    <name type="common">Bark spider</name>
    <name type="synonym">Caerostris bankana</name>
    <dbReference type="NCBI Taxonomy" id="172846"/>
    <lineage>
        <taxon>Eukaryota</taxon>
        <taxon>Metazoa</taxon>
        <taxon>Ecdysozoa</taxon>
        <taxon>Arthropoda</taxon>
        <taxon>Chelicerata</taxon>
        <taxon>Arachnida</taxon>
        <taxon>Araneae</taxon>
        <taxon>Araneomorphae</taxon>
        <taxon>Entelegynae</taxon>
        <taxon>Araneoidea</taxon>
        <taxon>Araneidae</taxon>
        <taxon>Caerostris</taxon>
    </lineage>
</organism>
<evidence type="ECO:0000256" key="1">
    <source>
        <dbReference type="SAM" id="MobiDB-lite"/>
    </source>
</evidence>
<feature type="region of interest" description="Disordered" evidence="1">
    <location>
        <begin position="1"/>
        <end position="38"/>
    </location>
</feature>